<protein>
    <recommendedName>
        <fullName evidence="4">Glycosyltransferase RgtA/B/C/D-like domain-containing protein</fullName>
    </recommendedName>
</protein>
<organism evidence="2 3">
    <name type="scientific">Kordia antarctica</name>
    <dbReference type="NCBI Taxonomy" id="1218801"/>
    <lineage>
        <taxon>Bacteria</taxon>
        <taxon>Pseudomonadati</taxon>
        <taxon>Bacteroidota</taxon>
        <taxon>Flavobacteriia</taxon>
        <taxon>Flavobacteriales</taxon>
        <taxon>Flavobacteriaceae</taxon>
        <taxon>Kordia</taxon>
    </lineage>
</organism>
<proteinExistence type="predicted"/>
<keyword evidence="1" id="KW-1133">Transmembrane helix</keyword>
<name>A0A7L4ZL49_9FLAO</name>
<feature type="transmembrane region" description="Helical" evidence="1">
    <location>
        <begin position="188"/>
        <end position="205"/>
    </location>
</feature>
<dbReference type="EMBL" id="CP019288">
    <property type="protein sequence ID" value="QHI37250.1"/>
    <property type="molecule type" value="Genomic_DNA"/>
</dbReference>
<reference evidence="2 3" key="1">
    <citation type="journal article" date="2013" name="Int. J. Syst. Evol. Microbiol.">
        <title>Kordia antarctica sp. nov., isolated from Antarctic seawater.</title>
        <authorList>
            <person name="Baek K."/>
            <person name="Choi A."/>
            <person name="Kang I."/>
            <person name="Lee K."/>
            <person name="Cho J.C."/>
        </authorList>
    </citation>
    <scope>NUCLEOTIDE SEQUENCE [LARGE SCALE GENOMIC DNA]</scope>
    <source>
        <strain evidence="2 3">IMCC3317</strain>
    </source>
</reference>
<dbReference type="AlphaFoldDB" id="A0A7L4ZL49"/>
<evidence type="ECO:0000313" key="2">
    <source>
        <dbReference type="EMBL" id="QHI37250.1"/>
    </source>
</evidence>
<feature type="transmembrane region" description="Helical" evidence="1">
    <location>
        <begin position="122"/>
        <end position="140"/>
    </location>
</feature>
<evidence type="ECO:0000256" key="1">
    <source>
        <dbReference type="SAM" id="Phobius"/>
    </source>
</evidence>
<dbReference type="OrthoDB" id="1410880at2"/>
<feature type="transmembrane region" description="Helical" evidence="1">
    <location>
        <begin position="375"/>
        <end position="394"/>
    </location>
</feature>
<accession>A0A7L4ZL49</accession>
<feature type="transmembrane region" description="Helical" evidence="1">
    <location>
        <begin position="147"/>
        <end position="176"/>
    </location>
</feature>
<feature type="transmembrane region" description="Helical" evidence="1">
    <location>
        <begin position="400"/>
        <end position="419"/>
    </location>
</feature>
<feature type="transmembrane region" description="Helical" evidence="1">
    <location>
        <begin position="217"/>
        <end position="235"/>
    </location>
</feature>
<feature type="transmembrane region" description="Helical" evidence="1">
    <location>
        <begin position="341"/>
        <end position="363"/>
    </location>
</feature>
<feature type="transmembrane region" description="Helical" evidence="1">
    <location>
        <begin position="57"/>
        <end position="83"/>
    </location>
</feature>
<evidence type="ECO:0008006" key="4">
    <source>
        <dbReference type="Google" id="ProtNLM"/>
    </source>
</evidence>
<sequence length="426" mass="49395">MKWFKQKWNSAIGILFLITFVIVLRNPIEYFPDSAGYLDMHIIRTPGYPLFLQFMKLLFGTGFDTATVVFQAIFGCFSIYFFIHKLRSSQLINDFFSVCFAFVLLLPFVSGGKIANNILSEAISYGLYLLITGYYISFFISKNKKELLYALPLLALLLITRYQFVYLIPLALLMIFWVSFKKREFKQYTLLIVLFLSLPLITSLVDKTYHKIVHNHFVSTPWTGMSIITPALFVADAEDVKLFDTAIENEFFSATYSELLEKNMNINNLKLTSSETPTLYYIHNYANIQMGPIFKNGNAVLNDSLSKSEKFIALNTLISNVSKPLIWDNFSKWKRIFIRNMIFGFGGIKYLMLYVFIAFFSFFALLKRAQKEYKVLLLISLFLIGNIILVSIGMHAVVRFTFYNDWVLFLTIFILLNSLNKKLYES</sequence>
<dbReference type="RefSeq" id="WP_160129891.1">
    <property type="nucleotide sequence ID" value="NZ_CP019288.1"/>
</dbReference>
<keyword evidence="1" id="KW-0472">Membrane</keyword>
<dbReference type="Proteomes" id="UP000464657">
    <property type="component" value="Chromosome"/>
</dbReference>
<feature type="transmembrane region" description="Helical" evidence="1">
    <location>
        <begin position="95"/>
        <end position="116"/>
    </location>
</feature>
<evidence type="ECO:0000313" key="3">
    <source>
        <dbReference type="Proteomes" id="UP000464657"/>
    </source>
</evidence>
<keyword evidence="1" id="KW-0812">Transmembrane</keyword>
<dbReference type="KEGG" id="kan:IMCC3317_26280"/>
<keyword evidence="3" id="KW-1185">Reference proteome</keyword>
<gene>
    <name evidence="2" type="ORF">IMCC3317_26280</name>
</gene>